<organism evidence="2 3">
    <name type="scientific">Salegentibacter echinorum</name>
    <dbReference type="NCBI Taxonomy" id="1073325"/>
    <lineage>
        <taxon>Bacteria</taxon>
        <taxon>Pseudomonadati</taxon>
        <taxon>Bacteroidota</taxon>
        <taxon>Flavobacteriia</taxon>
        <taxon>Flavobacteriales</taxon>
        <taxon>Flavobacteriaceae</taxon>
        <taxon>Salegentibacter</taxon>
    </lineage>
</organism>
<keyword evidence="3" id="KW-1185">Reference proteome</keyword>
<sequence>MQRSLLLLSLLLSFFVCHSQQQINGKILDEKSGEPLAYAKIKFGGQQSLSRIDGSFSIELKEKQDSLNISYVGYIPRKIQITKGLSYLEVKLRPAIENLDPVVISSRKRKAKEIIAEAIKRKPQNDPKQKLKHFSFKNYTKFIVENGAEILSLESDSTNLGIKTVINSGATYFSEKHSQFYFSEKKGLKEKVEGLHTAGFKKPVYKTVSLTVNPFSLYAEDYEIFETDYAGPLDKTAFKNYSFKILDTTAGNHPAYVIYFKPKREKVVAGLEGVLYLDTTSYAIQRAKAQLLGAVKLEIDQEYKYFASEDLWFPKKQTTTIRPGNREKAISVFGGVISTGTVQKKKSLLNMVISPGKINPKIYLTSTSTNFEINLHNKNEIQTSAKIFVSPAALNRDEKFWNNNRTEPLSIKNKLTRERAKRVISEKDIEEKIAFKNSISTGYYPVGFWDFKLGKFFKFNNYEGIRLGFGGKTNEKVSKKFSLNGYLVYGTKDEVFKYNIGTAIHLDQKTETDLKLNYTRDIVETGSYEYLTGENEFSIIEPRFVNINFFYNRRALSAGITHRFATNLKTELRLSHDRISQIKDYQFLLNDREYSNYTLAEATLSFNWRPFAKYMETPGSIEMIEKGYPKFTGQISKGISGIFDGDFNYTKFGLMVEHEIKRINQSRTEFILEGNYAIGEVPLTHLYHALPNSPRRKGILRRYSVAGRRSFETMFYNEFFSDKQLMLHIKHQFRAFNLHPLVQPELVLITRHAIGDIANPQRHSIPFKSLKKGYHEAGVELQKILLGFGLGAAYRYGPYSLPDFDDNFAFKFTFHLDL</sequence>
<dbReference type="InterPro" id="IPR043741">
    <property type="entry name" value="DUF5686"/>
</dbReference>
<dbReference type="Pfam" id="PF18939">
    <property type="entry name" value="DUF5686"/>
    <property type="match status" value="1"/>
</dbReference>
<gene>
    <name evidence="2" type="ORF">SAMN05444483_102456</name>
</gene>
<feature type="chain" id="PRO_5011957183" evidence="1">
    <location>
        <begin position="20"/>
        <end position="818"/>
    </location>
</feature>
<feature type="signal peptide" evidence="1">
    <location>
        <begin position="1"/>
        <end position="19"/>
    </location>
</feature>
<dbReference type="Pfam" id="PF13715">
    <property type="entry name" value="CarbopepD_reg_2"/>
    <property type="match status" value="1"/>
</dbReference>
<dbReference type="SUPFAM" id="SSF49464">
    <property type="entry name" value="Carboxypeptidase regulatory domain-like"/>
    <property type="match status" value="1"/>
</dbReference>
<proteinExistence type="predicted"/>
<dbReference type="STRING" id="1073325.SAMN05444483_102456"/>
<evidence type="ECO:0000313" key="2">
    <source>
        <dbReference type="EMBL" id="SHF80976.1"/>
    </source>
</evidence>
<dbReference type="AlphaFoldDB" id="A0A1M5EP77"/>
<accession>A0A1M5EP77</accession>
<dbReference type="RefSeq" id="WP_072877706.1">
    <property type="nucleotide sequence ID" value="NZ_FQVT01000002.1"/>
</dbReference>
<dbReference type="OrthoDB" id="604691at2"/>
<name>A0A1M5EP77_SALEC</name>
<dbReference type="Proteomes" id="UP000183945">
    <property type="component" value="Unassembled WGS sequence"/>
</dbReference>
<keyword evidence="1" id="KW-0732">Signal</keyword>
<evidence type="ECO:0000313" key="3">
    <source>
        <dbReference type="Proteomes" id="UP000183945"/>
    </source>
</evidence>
<protein>
    <submittedName>
        <fullName evidence="2">CarboxypepD_reg-like domain-containing protein</fullName>
    </submittedName>
</protein>
<reference evidence="3" key="1">
    <citation type="submission" date="2016-11" db="EMBL/GenBank/DDBJ databases">
        <authorList>
            <person name="Varghese N."/>
            <person name="Submissions S."/>
        </authorList>
    </citation>
    <scope>NUCLEOTIDE SEQUENCE [LARGE SCALE GENOMIC DNA]</scope>
    <source>
        <strain evidence="3">DSM 24579</strain>
    </source>
</reference>
<dbReference type="InterPro" id="IPR008969">
    <property type="entry name" value="CarboxyPept-like_regulatory"/>
</dbReference>
<evidence type="ECO:0000256" key="1">
    <source>
        <dbReference type="SAM" id="SignalP"/>
    </source>
</evidence>
<dbReference type="EMBL" id="FQVT01000002">
    <property type="protein sequence ID" value="SHF80976.1"/>
    <property type="molecule type" value="Genomic_DNA"/>
</dbReference>